<evidence type="ECO:0000256" key="1">
    <source>
        <dbReference type="SAM" id="MobiDB-lite"/>
    </source>
</evidence>
<name>A0A1V9ZNP2_ACHHY</name>
<keyword evidence="2" id="KW-0472">Membrane</keyword>
<dbReference type="Gene3D" id="2.60.120.680">
    <property type="entry name" value="GOLD domain"/>
    <property type="match status" value="1"/>
</dbReference>
<sequence>MAEKVEARRRPSPIHVVSSVLSASVVGHAIVRKESEPSSRSRRRLTLDKIRRPYLVVFEVTIVTAAPTPERIHRSYPQFQSLHNQLRKKYPRSPQLPLPVIKPGRYDSAYIELKYAVRVSRSVPRPTPELGVYLQHLLETIPTCDVLGRFFRDVGVGSDSDDDSPPTAATTVTIRKGQSYSVSLEIPGAHAAVAYQFATRKHDVGFSITLNDDTLQGYSREAALKGVVRCPAPGLCTLTWDNSYVWHRSKVVTYHAEVVLMSPRAESPRRSLRTQSLSRAAEDATPTGYIEHVHRAPILLSPRRLVHTSMRKIIGWSKPEAWLKAGPMIIQRRRAKLKHALLHAPESWYRKWFTLDGAHGILRCYDNQSSVTREGPQGRLKLTSGQATLSVVDARHLHGPTPTLCTESEEDFVSWRQAISTSIFLVNWPPNHGAKSDEDDDGSNGDDENDDIDDIEENNDLAAVVAVPVRRPTYPCAPLAASSLASATALSRRDPRETRWPPVPVVLALNALVLFLAWSHWVLFWSVVVAFNGIVVYHATYEADDDANSGMQ</sequence>
<dbReference type="STRING" id="1202772.A0A1V9ZNP2"/>
<evidence type="ECO:0000259" key="3">
    <source>
        <dbReference type="Pfam" id="PF00787"/>
    </source>
</evidence>
<evidence type="ECO:0000256" key="2">
    <source>
        <dbReference type="SAM" id="Phobius"/>
    </source>
</evidence>
<accession>A0A1V9ZNP2</accession>
<dbReference type="Gene3D" id="2.30.29.30">
    <property type="entry name" value="Pleckstrin-homology domain (PH domain)/Phosphotyrosine-binding domain (PTB)"/>
    <property type="match status" value="1"/>
</dbReference>
<evidence type="ECO:0000313" key="4">
    <source>
        <dbReference type="EMBL" id="OQR99593.1"/>
    </source>
</evidence>
<dbReference type="AlphaFoldDB" id="A0A1V9ZNP2"/>
<dbReference type="CDD" id="cd06093">
    <property type="entry name" value="PX_domain"/>
    <property type="match status" value="1"/>
</dbReference>
<dbReference type="InterPro" id="IPR001683">
    <property type="entry name" value="PX_dom"/>
</dbReference>
<organism evidence="4 5">
    <name type="scientific">Achlya hypogyna</name>
    <name type="common">Oomycete</name>
    <name type="synonym">Protoachlya hypogyna</name>
    <dbReference type="NCBI Taxonomy" id="1202772"/>
    <lineage>
        <taxon>Eukaryota</taxon>
        <taxon>Sar</taxon>
        <taxon>Stramenopiles</taxon>
        <taxon>Oomycota</taxon>
        <taxon>Saprolegniomycetes</taxon>
        <taxon>Saprolegniales</taxon>
        <taxon>Achlyaceae</taxon>
        <taxon>Achlya</taxon>
    </lineage>
</organism>
<dbReference type="GO" id="GO:0035091">
    <property type="term" value="F:phosphatidylinositol binding"/>
    <property type="evidence" value="ECO:0007669"/>
    <property type="project" value="InterPro"/>
</dbReference>
<dbReference type="Proteomes" id="UP000243579">
    <property type="component" value="Unassembled WGS sequence"/>
</dbReference>
<dbReference type="InterPro" id="IPR036598">
    <property type="entry name" value="GOLD_dom_sf"/>
</dbReference>
<feature type="region of interest" description="Disordered" evidence="1">
    <location>
        <begin position="429"/>
        <end position="455"/>
    </location>
</feature>
<protein>
    <recommendedName>
        <fullName evidence="3">PX domain-containing protein</fullName>
    </recommendedName>
</protein>
<dbReference type="EMBL" id="JNBR01000052">
    <property type="protein sequence ID" value="OQR99593.1"/>
    <property type="molecule type" value="Genomic_DNA"/>
</dbReference>
<feature type="transmembrane region" description="Helical" evidence="2">
    <location>
        <begin position="524"/>
        <end position="541"/>
    </location>
</feature>
<keyword evidence="2" id="KW-1133">Transmembrane helix</keyword>
<dbReference type="SUPFAM" id="SSF50729">
    <property type="entry name" value="PH domain-like"/>
    <property type="match status" value="1"/>
</dbReference>
<reference evidence="4 5" key="1">
    <citation type="journal article" date="2014" name="Genome Biol. Evol.">
        <title>The secreted proteins of Achlya hypogyna and Thraustotheca clavata identify the ancestral oomycete secretome and reveal gene acquisitions by horizontal gene transfer.</title>
        <authorList>
            <person name="Misner I."/>
            <person name="Blouin N."/>
            <person name="Leonard G."/>
            <person name="Richards T.A."/>
            <person name="Lane C.E."/>
        </authorList>
    </citation>
    <scope>NUCLEOTIDE SEQUENCE [LARGE SCALE GENOMIC DNA]</scope>
    <source>
        <strain evidence="4 5">ATCC 48635</strain>
    </source>
</reference>
<evidence type="ECO:0000313" key="5">
    <source>
        <dbReference type="Proteomes" id="UP000243579"/>
    </source>
</evidence>
<gene>
    <name evidence="4" type="ORF">ACHHYP_05540</name>
</gene>
<dbReference type="Pfam" id="PF00787">
    <property type="entry name" value="PX"/>
    <property type="match status" value="1"/>
</dbReference>
<feature type="domain" description="PX" evidence="3">
    <location>
        <begin position="70"/>
        <end position="150"/>
    </location>
</feature>
<dbReference type="SUPFAM" id="SSF101576">
    <property type="entry name" value="Supernatant protein factor (SPF), C-terminal domain"/>
    <property type="match status" value="1"/>
</dbReference>
<keyword evidence="2" id="KW-0812">Transmembrane</keyword>
<proteinExistence type="predicted"/>
<dbReference type="InterPro" id="IPR036871">
    <property type="entry name" value="PX_dom_sf"/>
</dbReference>
<dbReference type="SUPFAM" id="SSF64268">
    <property type="entry name" value="PX domain"/>
    <property type="match status" value="1"/>
</dbReference>
<dbReference type="OrthoDB" id="1434354at2759"/>
<dbReference type="Gene3D" id="3.30.1520.10">
    <property type="entry name" value="Phox-like domain"/>
    <property type="match status" value="1"/>
</dbReference>
<comment type="caution">
    <text evidence="4">The sequence shown here is derived from an EMBL/GenBank/DDBJ whole genome shotgun (WGS) entry which is preliminary data.</text>
</comment>
<dbReference type="InterPro" id="IPR011993">
    <property type="entry name" value="PH-like_dom_sf"/>
</dbReference>
<feature type="compositionally biased region" description="Acidic residues" evidence="1">
    <location>
        <begin position="437"/>
        <end position="455"/>
    </location>
</feature>
<keyword evidence="5" id="KW-1185">Reference proteome</keyword>